<protein>
    <submittedName>
        <fullName evidence="1">Uncharacterized protein</fullName>
    </submittedName>
</protein>
<name>A0ABQ8FJZ7_9FUNG</name>
<proteinExistence type="predicted"/>
<evidence type="ECO:0000313" key="2">
    <source>
        <dbReference type="Proteomes" id="UP001648503"/>
    </source>
</evidence>
<sequence length="168" mass="17594">MFGTSDPCFAAYTDCTRNSGTGFISTLSYTNLTLYNTPQSNPPGVCSSICYTCAGVLPDTAPSTTWTSPDAKCETLQYACNQGCSGGRGVVPLCLPNYSSTSRQIGSVGTCLCESLGIPQINLKQPQGLLDIHICASGGSSSSNNAYDRPNQLWLGIGIAATILLLLF</sequence>
<keyword evidence="2" id="KW-1185">Reference proteome</keyword>
<reference evidence="1 2" key="1">
    <citation type="submission" date="2021-02" db="EMBL/GenBank/DDBJ databases">
        <title>Variation within the Batrachochytrium salamandrivorans European outbreak.</title>
        <authorList>
            <person name="Kelly M."/>
            <person name="Pasmans F."/>
            <person name="Shea T.P."/>
            <person name="Munoz J.F."/>
            <person name="Carranza S."/>
            <person name="Cuomo C.A."/>
            <person name="Martel A."/>
        </authorList>
    </citation>
    <scope>NUCLEOTIDE SEQUENCE [LARGE SCALE GENOMIC DNA]</scope>
    <source>
        <strain evidence="1 2">AMFP18/2</strain>
    </source>
</reference>
<organism evidence="1 2">
    <name type="scientific">Batrachochytrium salamandrivorans</name>
    <dbReference type="NCBI Taxonomy" id="1357716"/>
    <lineage>
        <taxon>Eukaryota</taxon>
        <taxon>Fungi</taxon>
        <taxon>Fungi incertae sedis</taxon>
        <taxon>Chytridiomycota</taxon>
        <taxon>Chytridiomycota incertae sedis</taxon>
        <taxon>Chytridiomycetes</taxon>
        <taxon>Rhizophydiales</taxon>
        <taxon>Rhizophydiales incertae sedis</taxon>
        <taxon>Batrachochytrium</taxon>
    </lineage>
</organism>
<comment type="caution">
    <text evidence="1">The sequence shown here is derived from an EMBL/GenBank/DDBJ whole genome shotgun (WGS) entry which is preliminary data.</text>
</comment>
<gene>
    <name evidence="1" type="ORF">BASA50_002939</name>
</gene>
<evidence type="ECO:0000313" key="1">
    <source>
        <dbReference type="EMBL" id="KAH6599597.1"/>
    </source>
</evidence>
<accession>A0ABQ8FJZ7</accession>
<dbReference type="EMBL" id="JAFCIX010000063">
    <property type="protein sequence ID" value="KAH6599597.1"/>
    <property type="molecule type" value="Genomic_DNA"/>
</dbReference>
<dbReference type="Proteomes" id="UP001648503">
    <property type="component" value="Unassembled WGS sequence"/>
</dbReference>